<dbReference type="SMART" id="SM01118">
    <property type="entry name" value="CYTH"/>
    <property type="match status" value="1"/>
</dbReference>
<feature type="domain" description="CHAD" evidence="2">
    <location>
        <begin position="219"/>
        <end position="474"/>
    </location>
</feature>
<dbReference type="PANTHER" id="PTHR39569">
    <property type="entry name" value="INORGANIC TRIPHOSPHATASE"/>
    <property type="match status" value="1"/>
</dbReference>
<dbReference type="Proteomes" id="UP000318758">
    <property type="component" value="Chromosome"/>
</dbReference>
<evidence type="ECO:0000313" key="4">
    <source>
        <dbReference type="Proteomes" id="UP000318758"/>
    </source>
</evidence>
<dbReference type="Gene3D" id="2.40.320.10">
    <property type="entry name" value="Hypothetical Protein Pfu-838710-001"/>
    <property type="match status" value="1"/>
</dbReference>
<name>A0ABX5WJK2_9GAMM</name>
<evidence type="ECO:0000259" key="2">
    <source>
        <dbReference type="PROSITE" id="PS51708"/>
    </source>
</evidence>
<dbReference type="InterPro" id="IPR033469">
    <property type="entry name" value="CYTH-like_dom_sf"/>
</dbReference>
<dbReference type="RefSeq" id="WP_033538698.1">
    <property type="nucleotide sequence ID" value="NZ_CP041153.1"/>
</dbReference>
<feature type="domain" description="CYTH" evidence="1">
    <location>
        <begin position="2"/>
        <end position="203"/>
    </location>
</feature>
<dbReference type="PROSITE" id="PS51708">
    <property type="entry name" value="CHAD"/>
    <property type="match status" value="1"/>
</dbReference>
<evidence type="ECO:0000259" key="1">
    <source>
        <dbReference type="PROSITE" id="PS51707"/>
    </source>
</evidence>
<dbReference type="PROSITE" id="PS51707">
    <property type="entry name" value="CYTH"/>
    <property type="match status" value="1"/>
</dbReference>
<dbReference type="InterPro" id="IPR023577">
    <property type="entry name" value="CYTH_domain"/>
</dbReference>
<protein>
    <submittedName>
        <fullName evidence="3">CYTH domain-containing protein</fullName>
    </submittedName>
</protein>
<dbReference type="PANTHER" id="PTHR39569:SF1">
    <property type="entry name" value="INORGANIC TRIPHOSPHATASE"/>
    <property type="match status" value="1"/>
</dbReference>
<dbReference type="InterPro" id="IPR007899">
    <property type="entry name" value="CHAD_dom"/>
</dbReference>
<accession>A0ABX5WJK2</accession>
<dbReference type="InterPro" id="IPR039013">
    <property type="entry name" value="YgiF"/>
</dbReference>
<evidence type="ECO:0000313" key="3">
    <source>
        <dbReference type="EMBL" id="QDF74196.1"/>
    </source>
</evidence>
<sequence>MEAEIELKLFFPENKREALVSLLNSLPHSDAKGATHLTNSYYDTPELQLRQWDMGLRVRGRNGTYEQTIKTAGTVVGGVHSRPEYNIDIDQAKVNLSLFPQAIWPQGADIDAVQASLVSLFDTDFTRMSWHIYIDESLVEVALDIGSITAQGISEPLCELEFELLAGDAQALLSLASRVTEQIPARLGRASKAQRGYRLAAMASPLQLETLEFIALPQGGSLKQALVTLLETGLDRWQQLEAMLLESREARAQLPLLGYRLRACIRLLRCTLEQFSLLDDALQQAFAAVEAHLDFVEPGLSLCELLDNDGALLGNLSEPEGLLDAVNLQLSEMAIPQQIDAMLMDVAYGHLQVRLVSLLMAINAGQVRIDELQSLQIFADTLQEASWQRIVELMPSNAELSSEDYQSFAKALDESIFVGVAYGELYRQKPRDQFRAPWQDLVLGIRTLAAYRRLREIATHLGRDIGDWLDNKEQSLLFAMEHSRRSALKVQPYWR</sequence>
<proteinExistence type="predicted"/>
<dbReference type="EMBL" id="CP041153">
    <property type="protein sequence ID" value="QDF74196.1"/>
    <property type="molecule type" value="Genomic_DNA"/>
</dbReference>
<dbReference type="CDD" id="cd07756">
    <property type="entry name" value="CYTH-like_Pase_CHAD"/>
    <property type="match status" value="1"/>
</dbReference>
<dbReference type="Pfam" id="PF01928">
    <property type="entry name" value="CYTH"/>
    <property type="match status" value="1"/>
</dbReference>
<organism evidence="3 4">
    <name type="scientific">Shewanella marisflavi</name>
    <dbReference type="NCBI Taxonomy" id="260364"/>
    <lineage>
        <taxon>Bacteria</taxon>
        <taxon>Pseudomonadati</taxon>
        <taxon>Pseudomonadota</taxon>
        <taxon>Gammaproteobacteria</taxon>
        <taxon>Alteromonadales</taxon>
        <taxon>Shewanellaceae</taxon>
        <taxon>Shewanella</taxon>
    </lineage>
</organism>
<dbReference type="SUPFAM" id="SSF55154">
    <property type="entry name" value="CYTH-like phosphatases"/>
    <property type="match status" value="1"/>
</dbReference>
<reference evidence="3 4" key="1">
    <citation type="submission" date="2019-06" db="EMBL/GenBank/DDBJ databases">
        <title>Complete genome of Shewanella marisflavi ECSMB14101, a mussel settlement-inducing bacterium isolated from East China Sea.</title>
        <authorList>
            <person name="Yang J."/>
            <person name="Liang X."/>
            <person name="Chang R."/>
            <person name="Peng L."/>
        </authorList>
    </citation>
    <scope>NUCLEOTIDE SEQUENCE [LARGE SCALE GENOMIC DNA]</scope>
    <source>
        <strain evidence="3 4">ECSMB14101</strain>
    </source>
</reference>
<gene>
    <name evidence="3" type="ORF">FGA12_02910</name>
</gene>
<keyword evidence="4" id="KW-1185">Reference proteome</keyword>